<feature type="non-terminal residue" evidence="2">
    <location>
        <position position="1"/>
    </location>
</feature>
<feature type="region of interest" description="Disordered" evidence="1">
    <location>
        <begin position="33"/>
        <end position="78"/>
    </location>
</feature>
<feature type="compositionally biased region" description="Polar residues" evidence="1">
    <location>
        <begin position="52"/>
        <end position="65"/>
    </location>
</feature>
<evidence type="ECO:0000313" key="3">
    <source>
        <dbReference type="Proteomes" id="UP000663866"/>
    </source>
</evidence>
<proteinExistence type="predicted"/>
<organism evidence="2 3">
    <name type="scientific">Rotaria magnacalcarata</name>
    <dbReference type="NCBI Taxonomy" id="392030"/>
    <lineage>
        <taxon>Eukaryota</taxon>
        <taxon>Metazoa</taxon>
        <taxon>Spiralia</taxon>
        <taxon>Gnathifera</taxon>
        <taxon>Rotifera</taxon>
        <taxon>Eurotatoria</taxon>
        <taxon>Bdelloidea</taxon>
        <taxon>Philodinida</taxon>
        <taxon>Philodinidae</taxon>
        <taxon>Rotaria</taxon>
    </lineage>
</organism>
<reference evidence="2" key="1">
    <citation type="submission" date="2021-02" db="EMBL/GenBank/DDBJ databases">
        <authorList>
            <person name="Nowell W R."/>
        </authorList>
    </citation>
    <scope>NUCLEOTIDE SEQUENCE</scope>
</reference>
<dbReference type="EMBL" id="CAJOBG010088356">
    <property type="protein sequence ID" value="CAF4656119.1"/>
    <property type="molecule type" value="Genomic_DNA"/>
</dbReference>
<comment type="caution">
    <text evidence="2">The sequence shown here is derived from an EMBL/GenBank/DDBJ whole genome shotgun (WGS) entry which is preliminary data.</text>
</comment>
<dbReference type="AlphaFoldDB" id="A0A821FSQ2"/>
<sequence>GNVQTSPNTINRELSFENEGDLIEHDLLDLVEQEKQKEEQRNTPPALPIKTRTGSLTATKDNNNLDFDIEPTTKLTHP</sequence>
<evidence type="ECO:0000256" key="1">
    <source>
        <dbReference type="SAM" id="MobiDB-lite"/>
    </source>
</evidence>
<feature type="non-terminal residue" evidence="2">
    <location>
        <position position="78"/>
    </location>
</feature>
<dbReference type="Proteomes" id="UP000663866">
    <property type="component" value="Unassembled WGS sequence"/>
</dbReference>
<evidence type="ECO:0000313" key="2">
    <source>
        <dbReference type="EMBL" id="CAF4656119.1"/>
    </source>
</evidence>
<accession>A0A821FSQ2</accession>
<keyword evidence="3" id="KW-1185">Reference proteome</keyword>
<name>A0A821FSQ2_9BILA</name>
<gene>
    <name evidence="2" type="ORF">OVN521_LOCUS46954</name>
</gene>
<protein>
    <submittedName>
        <fullName evidence="2">Uncharacterized protein</fullName>
    </submittedName>
</protein>